<feature type="region of interest" description="Disordered" evidence="1">
    <location>
        <begin position="244"/>
        <end position="267"/>
    </location>
</feature>
<feature type="compositionally biased region" description="Polar residues" evidence="1">
    <location>
        <begin position="251"/>
        <end position="261"/>
    </location>
</feature>
<dbReference type="InterPro" id="IPR036928">
    <property type="entry name" value="AS_sf"/>
</dbReference>
<dbReference type="EMBL" id="RJJC01000001">
    <property type="protein sequence ID" value="RNJ25760.1"/>
    <property type="molecule type" value="Genomic_DNA"/>
</dbReference>
<organism evidence="3 4">
    <name type="scientific">Halosegnis longus</name>
    <dbReference type="NCBI Taxonomy" id="2216012"/>
    <lineage>
        <taxon>Archaea</taxon>
        <taxon>Methanobacteriati</taxon>
        <taxon>Methanobacteriota</taxon>
        <taxon>Stenosarchaea group</taxon>
        <taxon>Halobacteria</taxon>
        <taxon>Halobacteriales</taxon>
        <taxon>Natronomonadaceae</taxon>
        <taxon>Halosegnis</taxon>
    </lineage>
</organism>
<evidence type="ECO:0000313" key="4">
    <source>
        <dbReference type="Proteomes" id="UP000270581"/>
    </source>
</evidence>
<gene>
    <name evidence="3" type="ORF">Nmn1133_03015</name>
</gene>
<proteinExistence type="predicted"/>
<dbReference type="InterPro" id="IPR023631">
    <property type="entry name" value="Amidase_dom"/>
</dbReference>
<dbReference type="GO" id="GO:0003824">
    <property type="term" value="F:catalytic activity"/>
    <property type="evidence" value="ECO:0007669"/>
    <property type="project" value="InterPro"/>
</dbReference>
<evidence type="ECO:0000259" key="2">
    <source>
        <dbReference type="Pfam" id="PF01425"/>
    </source>
</evidence>
<name>A0AAJ4UV98_9EURY</name>
<dbReference type="SUPFAM" id="SSF75304">
    <property type="entry name" value="Amidase signature (AS) enzymes"/>
    <property type="match status" value="1"/>
</dbReference>
<sequence>MTAGDTHPVTDPTPFIDEAAETFDVTLSDAERDTYAEEFEATQGLLASLAPTDFESEPATEVREGDDEYNAFRYRCSLSGDGGPLDGLAIAVKDNIAVAGVPMTCGSAAVAFEPTYHASVTERLLDAGADLTGTTNMDEFAYFTTSETCAHGPVGNPAVEGGVPGGSSSGSGAAVAAGLVDAALGTDTGGSIRIPASYCGVVGLKPTFRTVPRFGFADLASSLDHVGPLAPDVATAARVLDAINGPDVRDPSTQGVATPTASDGLDEDPAGLSVGLVTEAQTNADDAVAAAIESAAADLRDAGVTVEEVSLSGFHTQPLVNSAVTATEFTTLAADAGQDHGVGTGYSEQWRETLADLDTDALGENVRSRLVLGRALTRADEGRGYVAAQNVRQQFTRLVETRLDEYDALLLSTTPNTAPDYGEVTDDGALLRTIAHTSPFNCTGHPALSVPVDSSDAPVGCQFVTSWYDEATAVTLGAALE</sequence>
<dbReference type="Pfam" id="PF01425">
    <property type="entry name" value="Amidase"/>
    <property type="match status" value="1"/>
</dbReference>
<reference evidence="3 4" key="1">
    <citation type="submission" date="2018-11" db="EMBL/GenBank/DDBJ databases">
        <title>Genome sequences of Natronomonas sp. CBA1133.</title>
        <authorList>
            <person name="Roh S.W."/>
            <person name="Cha I.-T."/>
        </authorList>
    </citation>
    <scope>NUCLEOTIDE SEQUENCE [LARGE SCALE GENOMIC DNA]</scope>
    <source>
        <strain evidence="3 4">CBA1133</strain>
    </source>
</reference>
<feature type="domain" description="Amidase" evidence="2">
    <location>
        <begin position="79"/>
        <end position="472"/>
    </location>
</feature>
<dbReference type="Proteomes" id="UP000270581">
    <property type="component" value="Unassembled WGS sequence"/>
</dbReference>
<evidence type="ECO:0000256" key="1">
    <source>
        <dbReference type="SAM" id="MobiDB-lite"/>
    </source>
</evidence>
<protein>
    <submittedName>
        <fullName evidence="3">Amidase</fullName>
    </submittedName>
</protein>
<evidence type="ECO:0000313" key="3">
    <source>
        <dbReference type="EMBL" id="RNJ25760.1"/>
    </source>
</evidence>
<dbReference type="Gene3D" id="3.90.1300.10">
    <property type="entry name" value="Amidase signature (AS) domain"/>
    <property type="match status" value="1"/>
</dbReference>
<dbReference type="InterPro" id="IPR000120">
    <property type="entry name" value="Amidase"/>
</dbReference>
<dbReference type="InterPro" id="IPR020556">
    <property type="entry name" value="Amidase_CS"/>
</dbReference>
<dbReference type="PROSITE" id="PS00571">
    <property type="entry name" value="AMIDASES"/>
    <property type="match status" value="1"/>
</dbReference>
<comment type="caution">
    <text evidence="3">The sequence shown here is derived from an EMBL/GenBank/DDBJ whole genome shotgun (WGS) entry which is preliminary data.</text>
</comment>
<accession>A0AAJ4UV98</accession>
<dbReference type="AlphaFoldDB" id="A0AAJ4UV98"/>
<dbReference type="PANTHER" id="PTHR11895">
    <property type="entry name" value="TRANSAMIDASE"/>
    <property type="match status" value="1"/>
</dbReference>
<keyword evidence="4" id="KW-1185">Reference proteome</keyword>
<dbReference type="PANTHER" id="PTHR11895:SF170">
    <property type="entry name" value="AMIDASE"/>
    <property type="match status" value="1"/>
</dbReference>